<feature type="domain" description="DUF4365" evidence="1">
    <location>
        <begin position="23"/>
        <end position="173"/>
    </location>
</feature>
<dbReference type="RefSeq" id="WP_176571828.1">
    <property type="nucleotide sequence ID" value="NZ_CP056030.1"/>
</dbReference>
<reference evidence="2 3" key="1">
    <citation type="submission" date="2020-06" db="EMBL/GenBank/DDBJ databases">
        <title>Pseudomonas eucalypticola sp. nov., an endophyte of Eucalyptus dunnii leaves with biocontrol ability of eucalyptus leaf blight.</title>
        <authorList>
            <person name="Liu Y."/>
            <person name="Song Z."/>
            <person name="Zeng H."/>
            <person name="Lu M."/>
            <person name="Wang X."/>
            <person name="Lian X."/>
            <person name="Zhang Q."/>
        </authorList>
    </citation>
    <scope>NUCLEOTIDE SEQUENCE [LARGE SCALE GENOMIC DNA]</scope>
    <source>
        <strain evidence="2 3">NP-1</strain>
    </source>
</reference>
<evidence type="ECO:0000259" key="1">
    <source>
        <dbReference type="Pfam" id="PF14280"/>
    </source>
</evidence>
<accession>A0A7D5HIW7</accession>
<protein>
    <submittedName>
        <fullName evidence="2">DUF4365 domain-containing protein</fullName>
    </submittedName>
</protein>
<dbReference type="EMBL" id="CP056030">
    <property type="protein sequence ID" value="QKZ06426.1"/>
    <property type="molecule type" value="Genomic_DNA"/>
</dbReference>
<keyword evidence="3" id="KW-1185">Reference proteome</keyword>
<dbReference type="KEGG" id="pez:HWQ56_22660"/>
<dbReference type="Proteomes" id="UP000509568">
    <property type="component" value="Chromosome"/>
</dbReference>
<gene>
    <name evidence="2" type="ORF">HWQ56_22660</name>
</gene>
<dbReference type="AlphaFoldDB" id="A0A7D5HIW7"/>
<sequence>MSCALGKVGRGVGGTAIAHSKELLSLAYVQTLCAASGFNYNEPQLDNDGVDITIRGKNFPGKYSSPKIELQLKCTDIHSYIDMKTDELVYPLKVENYNILVSPSPLPTFLAVHFAPEESSSWVQHSRFGVTLRYGTFWMSLRGLSSSSNSASVSVRIPLSQRLDAASLLWMMEGASKGLEFFNGMKP</sequence>
<dbReference type="Pfam" id="PF14280">
    <property type="entry name" value="DUF4365"/>
    <property type="match status" value="1"/>
</dbReference>
<proteinExistence type="predicted"/>
<organism evidence="2 3">
    <name type="scientific">Pseudomonas eucalypticola</name>
    <dbReference type="NCBI Taxonomy" id="2599595"/>
    <lineage>
        <taxon>Bacteria</taxon>
        <taxon>Pseudomonadati</taxon>
        <taxon>Pseudomonadota</taxon>
        <taxon>Gammaproteobacteria</taxon>
        <taxon>Pseudomonadales</taxon>
        <taxon>Pseudomonadaceae</taxon>
        <taxon>Pseudomonas</taxon>
    </lineage>
</organism>
<evidence type="ECO:0000313" key="2">
    <source>
        <dbReference type="EMBL" id="QKZ06426.1"/>
    </source>
</evidence>
<dbReference type="InterPro" id="IPR025375">
    <property type="entry name" value="DUF4365"/>
</dbReference>
<evidence type="ECO:0000313" key="3">
    <source>
        <dbReference type="Proteomes" id="UP000509568"/>
    </source>
</evidence>
<name>A0A7D5HIW7_9PSED</name>